<dbReference type="PATRIC" id="fig|997883.3.peg.2736"/>
<dbReference type="GO" id="GO:0008233">
    <property type="term" value="F:peptidase activity"/>
    <property type="evidence" value="ECO:0007669"/>
    <property type="project" value="UniProtKB-KW"/>
</dbReference>
<dbReference type="RefSeq" id="WP_005793680.1">
    <property type="nucleotide sequence ID" value="NZ_JH724215.1"/>
</dbReference>
<sequence length="223" mass="25431">MAEKEQKKRESRFFTGQGQPRLREIGGAAESSRIIEGYAIVFGVQSRLLADWGDVYREIIEPGAVTQEDLDRFDIKMTIWHNRERLLARSNRGRGTLKLTVDEIGVYYSFEAPDTPDGATALELVKRGDLTGSSFIFWSDETTSVSYTKDAEGMTIRHVNRIDEIFDMTIASDPAYAETSVTAREMDEAVRRTDDGDSTGKENEGNRREITNIRIFSKREFYY</sequence>
<dbReference type="InterPro" id="IPR054613">
    <property type="entry name" value="Peptidase_S78_dom"/>
</dbReference>
<dbReference type="InterPro" id="IPR006433">
    <property type="entry name" value="Prohead_protease"/>
</dbReference>
<evidence type="ECO:0000313" key="6">
    <source>
        <dbReference type="EMBL" id="EIY96741.1"/>
    </source>
</evidence>
<comment type="caution">
    <text evidence="6">The sequence shown here is derived from an EMBL/GenBank/DDBJ whole genome shotgun (WGS) entry which is preliminary data.</text>
</comment>
<evidence type="ECO:0000256" key="4">
    <source>
        <dbReference type="SAM" id="MobiDB-lite"/>
    </source>
</evidence>
<evidence type="ECO:0000259" key="5">
    <source>
        <dbReference type="Pfam" id="PF04586"/>
    </source>
</evidence>
<evidence type="ECO:0000256" key="1">
    <source>
        <dbReference type="ARBA" id="ARBA00022612"/>
    </source>
</evidence>
<dbReference type="GO" id="GO:0006508">
    <property type="term" value="P:proteolysis"/>
    <property type="evidence" value="ECO:0007669"/>
    <property type="project" value="UniProtKB-KW"/>
</dbReference>
<evidence type="ECO:0000313" key="7">
    <source>
        <dbReference type="Proteomes" id="UP000003879"/>
    </source>
</evidence>
<protein>
    <submittedName>
        <fullName evidence="6">HK97 family phage prohead protease</fullName>
    </submittedName>
</protein>
<accession>A0A0E2B2H0</accession>
<dbReference type="Pfam" id="PF04586">
    <property type="entry name" value="Peptidase_S78"/>
    <property type="match status" value="1"/>
</dbReference>
<keyword evidence="1" id="KW-1188">Viral release from host cell</keyword>
<keyword evidence="3" id="KW-0378">Hydrolase</keyword>
<proteinExistence type="predicted"/>
<keyword evidence="2 6" id="KW-0645">Protease</keyword>
<dbReference type="AlphaFoldDB" id="A0A0E2B2H0"/>
<evidence type="ECO:0000256" key="2">
    <source>
        <dbReference type="ARBA" id="ARBA00022670"/>
    </source>
</evidence>
<feature type="region of interest" description="Disordered" evidence="4">
    <location>
        <begin position="185"/>
        <end position="206"/>
    </location>
</feature>
<organism evidence="6 7">
    <name type="scientific">Bacteroides fragilis CL07T12C05</name>
    <dbReference type="NCBI Taxonomy" id="997883"/>
    <lineage>
        <taxon>Bacteria</taxon>
        <taxon>Pseudomonadati</taxon>
        <taxon>Bacteroidota</taxon>
        <taxon>Bacteroidia</taxon>
        <taxon>Bacteroidales</taxon>
        <taxon>Bacteroidaceae</taxon>
        <taxon>Bacteroides</taxon>
    </lineage>
</organism>
<dbReference type="EMBL" id="AGXN01000012">
    <property type="protein sequence ID" value="EIY96741.1"/>
    <property type="molecule type" value="Genomic_DNA"/>
</dbReference>
<dbReference type="HOGENOM" id="CLU_097078_2_0_10"/>
<name>A0A0E2B2H0_BACFG</name>
<reference evidence="6 7" key="1">
    <citation type="submission" date="2012-02" db="EMBL/GenBank/DDBJ databases">
        <title>The Genome Sequence of Bacteroides fragilis CL07T12C05.</title>
        <authorList>
            <consortium name="The Broad Institute Genome Sequencing Platform"/>
            <person name="Earl A."/>
            <person name="Ward D."/>
            <person name="Feldgarden M."/>
            <person name="Gevers D."/>
            <person name="Zitomersky N.L."/>
            <person name="Coyne M.J."/>
            <person name="Comstock L.E."/>
            <person name="Young S.K."/>
            <person name="Zeng Q."/>
            <person name="Gargeya S."/>
            <person name="Fitzgerald M."/>
            <person name="Haas B."/>
            <person name="Abouelleil A."/>
            <person name="Alvarado L."/>
            <person name="Arachchi H.M."/>
            <person name="Berlin A."/>
            <person name="Chapman S.B."/>
            <person name="Gearin G."/>
            <person name="Goldberg J."/>
            <person name="Griggs A."/>
            <person name="Gujja S."/>
            <person name="Hansen M."/>
            <person name="Heiman D."/>
            <person name="Howarth C."/>
            <person name="Larimer J."/>
            <person name="Lui A."/>
            <person name="MacDonald P.J.P."/>
            <person name="McCowen C."/>
            <person name="Montmayeur A."/>
            <person name="Murphy C."/>
            <person name="Neiman D."/>
            <person name="Pearson M."/>
            <person name="Priest M."/>
            <person name="Roberts A."/>
            <person name="Saif S."/>
            <person name="Shea T."/>
            <person name="Sisk P."/>
            <person name="Stolte C."/>
            <person name="Sykes S."/>
            <person name="Wortman J."/>
            <person name="Nusbaum C."/>
            <person name="Birren B."/>
        </authorList>
    </citation>
    <scope>NUCLEOTIDE SEQUENCE [LARGE SCALE GENOMIC DNA]</scope>
    <source>
        <strain evidence="6 7">CL07T12C05</strain>
    </source>
</reference>
<dbReference type="NCBIfam" id="TIGR01543">
    <property type="entry name" value="proheadase_HK97"/>
    <property type="match status" value="1"/>
</dbReference>
<gene>
    <name evidence="6" type="ORF">HMPREF1056_02629</name>
</gene>
<evidence type="ECO:0000256" key="3">
    <source>
        <dbReference type="ARBA" id="ARBA00022801"/>
    </source>
</evidence>
<dbReference type="Proteomes" id="UP000003879">
    <property type="component" value="Unassembled WGS sequence"/>
</dbReference>
<feature type="domain" description="Prohead serine protease" evidence="5">
    <location>
        <begin position="30"/>
        <end position="188"/>
    </location>
</feature>